<evidence type="ECO:0000313" key="2">
    <source>
        <dbReference type="Proteomes" id="UP000199361"/>
    </source>
</evidence>
<sequence length="50" mass="5562">MPEWIRDDLVNLAAVIGVALDDPAADHTAMLQHAHEDLKRILAEDGRDSR</sequence>
<keyword evidence="2" id="KW-1185">Reference proteome</keyword>
<dbReference type="STRING" id="568860.SAMN05421811_127142"/>
<protein>
    <submittedName>
        <fullName evidence="1">Uncharacterized protein</fullName>
    </submittedName>
</protein>
<evidence type="ECO:0000313" key="1">
    <source>
        <dbReference type="EMBL" id="SEU46769.1"/>
    </source>
</evidence>
<organism evidence="1 2">
    <name type="scientific">Nonomuraea wenchangensis</name>
    <dbReference type="NCBI Taxonomy" id="568860"/>
    <lineage>
        <taxon>Bacteria</taxon>
        <taxon>Bacillati</taxon>
        <taxon>Actinomycetota</taxon>
        <taxon>Actinomycetes</taxon>
        <taxon>Streptosporangiales</taxon>
        <taxon>Streptosporangiaceae</taxon>
        <taxon>Nonomuraea</taxon>
    </lineage>
</organism>
<dbReference type="AlphaFoldDB" id="A0A1I0LU18"/>
<proteinExistence type="predicted"/>
<name>A0A1I0LU18_9ACTN</name>
<dbReference type="RefSeq" id="WP_177241242.1">
    <property type="nucleotide sequence ID" value="NZ_FOHX01000027.1"/>
</dbReference>
<reference evidence="1 2" key="1">
    <citation type="submission" date="2016-10" db="EMBL/GenBank/DDBJ databases">
        <authorList>
            <person name="de Groot N.N."/>
        </authorList>
    </citation>
    <scope>NUCLEOTIDE SEQUENCE [LARGE SCALE GENOMIC DNA]</scope>
    <source>
        <strain evidence="1 2">CGMCC 4.5598</strain>
    </source>
</reference>
<dbReference type="EMBL" id="FOHX01000027">
    <property type="protein sequence ID" value="SEU46769.1"/>
    <property type="molecule type" value="Genomic_DNA"/>
</dbReference>
<dbReference type="Proteomes" id="UP000199361">
    <property type="component" value="Unassembled WGS sequence"/>
</dbReference>
<accession>A0A1I0LU18</accession>
<gene>
    <name evidence="1" type="ORF">SAMN05421811_127142</name>
</gene>